<evidence type="ECO:0000313" key="1">
    <source>
        <dbReference type="EMBL" id="CAG8626781.1"/>
    </source>
</evidence>
<proteinExistence type="predicted"/>
<dbReference type="EMBL" id="CAJVPQ010003393">
    <property type="protein sequence ID" value="CAG8626781.1"/>
    <property type="molecule type" value="Genomic_DNA"/>
</dbReference>
<comment type="caution">
    <text evidence="1">The sequence shown here is derived from an EMBL/GenBank/DDBJ whole genome shotgun (WGS) entry which is preliminary data.</text>
</comment>
<evidence type="ECO:0000313" key="2">
    <source>
        <dbReference type="Proteomes" id="UP000789570"/>
    </source>
</evidence>
<accession>A0A9N9GUR8</accession>
<sequence>MPPLETFPNLTFVCLEILINSSKVLLNITFFLKWKTTDNKTSSLRRSAEDDDEIMTMQELEDEHLLLIKSMILFDEL</sequence>
<organism evidence="1 2">
    <name type="scientific">Funneliformis caledonium</name>
    <dbReference type="NCBI Taxonomy" id="1117310"/>
    <lineage>
        <taxon>Eukaryota</taxon>
        <taxon>Fungi</taxon>
        <taxon>Fungi incertae sedis</taxon>
        <taxon>Mucoromycota</taxon>
        <taxon>Glomeromycotina</taxon>
        <taxon>Glomeromycetes</taxon>
        <taxon>Glomerales</taxon>
        <taxon>Glomeraceae</taxon>
        <taxon>Funneliformis</taxon>
    </lineage>
</organism>
<name>A0A9N9GUR8_9GLOM</name>
<gene>
    <name evidence="1" type="ORF">FCALED_LOCUS9849</name>
</gene>
<reference evidence="1" key="1">
    <citation type="submission" date="2021-06" db="EMBL/GenBank/DDBJ databases">
        <authorList>
            <person name="Kallberg Y."/>
            <person name="Tangrot J."/>
            <person name="Rosling A."/>
        </authorList>
    </citation>
    <scope>NUCLEOTIDE SEQUENCE</scope>
    <source>
        <strain evidence="1">UK204</strain>
    </source>
</reference>
<keyword evidence="2" id="KW-1185">Reference proteome</keyword>
<protein>
    <submittedName>
        <fullName evidence="1">13969_t:CDS:1</fullName>
    </submittedName>
</protein>
<dbReference type="Proteomes" id="UP000789570">
    <property type="component" value="Unassembled WGS sequence"/>
</dbReference>
<dbReference type="AlphaFoldDB" id="A0A9N9GUR8"/>